<feature type="transmembrane region" description="Helical" evidence="9">
    <location>
        <begin position="194"/>
        <end position="219"/>
    </location>
</feature>
<dbReference type="InterPro" id="IPR050319">
    <property type="entry name" value="ABC_transp_ATP-bind"/>
</dbReference>
<feature type="domain" description="ABC transporter" evidence="11">
    <location>
        <begin position="617"/>
        <end position="858"/>
    </location>
</feature>
<dbReference type="InterPro" id="IPR025966">
    <property type="entry name" value="OppC_N"/>
</dbReference>
<evidence type="ECO:0000256" key="4">
    <source>
        <dbReference type="ARBA" id="ARBA00022692"/>
    </source>
</evidence>
<feature type="region of interest" description="Disordered" evidence="10">
    <location>
        <begin position="569"/>
        <end position="608"/>
    </location>
</feature>
<evidence type="ECO:0000313" key="13">
    <source>
        <dbReference type="EMBL" id="UOQ56553.1"/>
    </source>
</evidence>
<dbReference type="SUPFAM" id="SSF161098">
    <property type="entry name" value="MetI-like"/>
    <property type="match status" value="1"/>
</dbReference>
<evidence type="ECO:0000256" key="1">
    <source>
        <dbReference type="ARBA" id="ARBA00004141"/>
    </source>
</evidence>
<evidence type="ECO:0000256" key="3">
    <source>
        <dbReference type="ARBA" id="ARBA00022448"/>
    </source>
</evidence>
<dbReference type="SMART" id="SM00382">
    <property type="entry name" value="AAA"/>
    <property type="match status" value="2"/>
</dbReference>
<feature type="compositionally biased region" description="Low complexity" evidence="10">
    <location>
        <begin position="581"/>
        <end position="608"/>
    </location>
</feature>
<sequence length="866" mass="89365">MRVLARMRASSTFVSGTILTAAILLIAALAPILAPYPPNAQRLTGGLLPPSPEHWLGTDQLGRDVLSRLLLAAQTDLGIAAAAAIAPFAIGVTVGLVSGYFGGAVDWTISRVTDTVIAFPFYVIVIALVFAVGAGAPGIVVAFALVGWVGYARVLRAMTAALRDAGWVRAARGGGLSHARVLLRHILPNVLPQAVVLLATEIVLIMVAIVTLGYLGLGIQPPTPDWGTMISDAQPFVTSHWWLAAVPGLAVVLVGVALSLLGDGIGDVLRVGAPAPRTRRGRVRSGPRDRRLRGSRGGRSGGGAPGAAHGAPGAVRGATSAAPALGAAPAPGAVRVRGLRITAERPGALVDGIDLDAAPGEALGIVGESGSGKSLTLRALLGMPPGGTRVAADELSIGGRVGMVFQDPMTALDPLTRVGVQLREAVDAGPYSGPDRGARVRELLAQVELRDAERIARSYPHELSGGQRQRIVIAMALAGDPAVLLCDEPTTALDVTVQRQVLDLLDGLRRRRGITLVLVSHDLAVVAGTCARIVVMRDGRIVESGKTARVVRQARDPYTRALLDAVPVLPDPAPPRPVPGEPEGAAPVASGPVRSGAAADPAPGAAPAPVAEAPALLEARGVAVRYGERTAVADVSFALPRGGALGVVGESGSGKTSLAHALVGVLATAGGEIRLAGAPLPARRSRAQLRRIQLVPQDPASTLNPRLSVGAALGELLRVHGTGRGAADPRAAVRDRISELLGLVGLAPEIARAFPNELSGGQRQRVALARALAVSPEVLVADEPTSALDVSVQAGVVDLLRRLQRELGLGLVFVSHDLAVVHELCDRVLLMREGRVVEQAGAEFFRAPRSAYGRELLSAVPRMPRG</sequence>
<dbReference type="Gene3D" id="1.10.3720.10">
    <property type="entry name" value="MetI-like"/>
    <property type="match status" value="1"/>
</dbReference>
<dbReference type="GO" id="GO:0005524">
    <property type="term" value="F:ATP binding"/>
    <property type="evidence" value="ECO:0007669"/>
    <property type="project" value="UniProtKB-KW"/>
</dbReference>
<dbReference type="Proteomes" id="UP000831786">
    <property type="component" value="Chromosome"/>
</dbReference>
<keyword evidence="6 13" id="KW-0067">ATP-binding</keyword>
<organism evidence="13 14">
    <name type="scientific">Leucobacter allii</name>
    <dbReference type="NCBI Taxonomy" id="2932247"/>
    <lineage>
        <taxon>Bacteria</taxon>
        <taxon>Bacillati</taxon>
        <taxon>Actinomycetota</taxon>
        <taxon>Actinomycetes</taxon>
        <taxon>Micrococcales</taxon>
        <taxon>Microbacteriaceae</taxon>
        <taxon>Leucobacter</taxon>
    </lineage>
</organism>
<dbReference type="InterPro" id="IPR035906">
    <property type="entry name" value="MetI-like_sf"/>
</dbReference>
<comment type="subcellular location">
    <subcellularLocation>
        <location evidence="9">Cell membrane</location>
        <topology evidence="9">Multi-pass membrane protein</topology>
    </subcellularLocation>
    <subcellularLocation>
        <location evidence="1">Membrane</location>
        <topology evidence="1">Multi-pass membrane protein</topology>
    </subcellularLocation>
</comment>
<evidence type="ECO:0000256" key="6">
    <source>
        <dbReference type="ARBA" id="ARBA00022840"/>
    </source>
</evidence>
<dbReference type="PROSITE" id="PS00211">
    <property type="entry name" value="ABC_TRANSPORTER_1"/>
    <property type="match status" value="2"/>
</dbReference>
<comment type="similarity">
    <text evidence="9">Belongs to the binding-protein-dependent transport system permease family.</text>
</comment>
<evidence type="ECO:0000256" key="5">
    <source>
        <dbReference type="ARBA" id="ARBA00022741"/>
    </source>
</evidence>
<feature type="compositionally biased region" description="Pro residues" evidence="10">
    <location>
        <begin position="569"/>
        <end position="580"/>
    </location>
</feature>
<protein>
    <submittedName>
        <fullName evidence="13">ATP-binding cassette domain-containing protein</fullName>
    </submittedName>
</protein>
<evidence type="ECO:0000256" key="2">
    <source>
        <dbReference type="ARBA" id="ARBA00005417"/>
    </source>
</evidence>
<evidence type="ECO:0000256" key="9">
    <source>
        <dbReference type="RuleBase" id="RU363032"/>
    </source>
</evidence>
<feature type="domain" description="ABC transmembrane type-1" evidence="12">
    <location>
        <begin position="73"/>
        <end position="262"/>
    </location>
</feature>
<keyword evidence="5" id="KW-0547">Nucleotide-binding</keyword>
<dbReference type="CDD" id="cd03257">
    <property type="entry name" value="ABC_NikE_OppD_transporters"/>
    <property type="match status" value="2"/>
</dbReference>
<keyword evidence="7 9" id="KW-1133">Transmembrane helix</keyword>
<evidence type="ECO:0000259" key="11">
    <source>
        <dbReference type="PROSITE" id="PS50893"/>
    </source>
</evidence>
<dbReference type="PANTHER" id="PTHR43776">
    <property type="entry name" value="TRANSPORT ATP-BINDING PROTEIN"/>
    <property type="match status" value="1"/>
</dbReference>
<keyword evidence="8 9" id="KW-0472">Membrane</keyword>
<dbReference type="PROSITE" id="PS50893">
    <property type="entry name" value="ABC_TRANSPORTER_2"/>
    <property type="match status" value="2"/>
</dbReference>
<dbReference type="EMBL" id="CP095045">
    <property type="protein sequence ID" value="UOQ56553.1"/>
    <property type="molecule type" value="Genomic_DNA"/>
</dbReference>
<name>A0ABY4FK08_9MICO</name>
<feature type="transmembrane region" description="Helical" evidence="9">
    <location>
        <begin position="121"/>
        <end position="149"/>
    </location>
</feature>
<dbReference type="Pfam" id="PF08352">
    <property type="entry name" value="oligo_HPY"/>
    <property type="match status" value="1"/>
</dbReference>
<feature type="transmembrane region" description="Helical" evidence="9">
    <location>
        <begin position="12"/>
        <end position="34"/>
    </location>
</feature>
<dbReference type="InterPro" id="IPR027417">
    <property type="entry name" value="P-loop_NTPase"/>
</dbReference>
<evidence type="ECO:0000256" key="8">
    <source>
        <dbReference type="ARBA" id="ARBA00023136"/>
    </source>
</evidence>
<feature type="transmembrane region" description="Helical" evidence="9">
    <location>
        <begin position="239"/>
        <end position="261"/>
    </location>
</feature>
<dbReference type="InterPro" id="IPR003593">
    <property type="entry name" value="AAA+_ATPase"/>
</dbReference>
<dbReference type="CDD" id="cd06261">
    <property type="entry name" value="TM_PBP2"/>
    <property type="match status" value="1"/>
</dbReference>
<feature type="domain" description="ABC transporter" evidence="11">
    <location>
        <begin position="334"/>
        <end position="563"/>
    </location>
</feature>
<feature type="compositionally biased region" description="Low complexity" evidence="10">
    <location>
        <begin position="306"/>
        <end position="316"/>
    </location>
</feature>
<evidence type="ECO:0000313" key="14">
    <source>
        <dbReference type="Proteomes" id="UP000831786"/>
    </source>
</evidence>
<feature type="compositionally biased region" description="Basic residues" evidence="10">
    <location>
        <begin position="277"/>
        <end position="296"/>
    </location>
</feature>
<dbReference type="Pfam" id="PF12911">
    <property type="entry name" value="OppC_N"/>
    <property type="match status" value="1"/>
</dbReference>
<reference evidence="13 14" key="1">
    <citation type="submission" date="2022-04" db="EMBL/GenBank/DDBJ databases">
        <title>Leucobacter sp. isolated from rhizosphere of garlic.</title>
        <authorList>
            <person name="Won M."/>
            <person name="Lee C.-M."/>
            <person name="Woen H.-Y."/>
            <person name="Kwon S.-W."/>
        </authorList>
    </citation>
    <scope>NUCLEOTIDE SEQUENCE [LARGE SCALE GENOMIC DNA]</scope>
    <source>
        <strain evidence="13 14">H21R-40</strain>
    </source>
</reference>
<dbReference type="InterPro" id="IPR017871">
    <property type="entry name" value="ABC_transporter-like_CS"/>
</dbReference>
<keyword evidence="14" id="KW-1185">Reference proteome</keyword>
<keyword evidence="4 9" id="KW-0812">Transmembrane</keyword>
<feature type="region of interest" description="Disordered" evidence="10">
    <location>
        <begin position="276"/>
        <end position="316"/>
    </location>
</feature>
<dbReference type="InterPro" id="IPR003439">
    <property type="entry name" value="ABC_transporter-like_ATP-bd"/>
</dbReference>
<dbReference type="InterPro" id="IPR013563">
    <property type="entry name" value="Oligopep_ABC_C"/>
</dbReference>
<dbReference type="SUPFAM" id="SSF52540">
    <property type="entry name" value="P-loop containing nucleoside triphosphate hydrolases"/>
    <property type="match status" value="2"/>
</dbReference>
<gene>
    <name evidence="13" type="ORF">MUN78_12835</name>
</gene>
<evidence type="ECO:0000256" key="10">
    <source>
        <dbReference type="SAM" id="MobiDB-lite"/>
    </source>
</evidence>
<accession>A0ABY4FK08</accession>
<proteinExistence type="inferred from homology"/>
<dbReference type="RefSeq" id="WP_244726912.1">
    <property type="nucleotide sequence ID" value="NZ_CP095045.1"/>
</dbReference>
<dbReference type="Gene3D" id="3.40.50.300">
    <property type="entry name" value="P-loop containing nucleotide triphosphate hydrolases"/>
    <property type="match status" value="2"/>
</dbReference>
<evidence type="ECO:0000256" key="7">
    <source>
        <dbReference type="ARBA" id="ARBA00022989"/>
    </source>
</evidence>
<dbReference type="InterPro" id="IPR000515">
    <property type="entry name" value="MetI-like"/>
</dbReference>
<keyword evidence="3 9" id="KW-0813">Transport</keyword>
<feature type="transmembrane region" description="Helical" evidence="9">
    <location>
        <begin position="77"/>
        <end position="101"/>
    </location>
</feature>
<dbReference type="PANTHER" id="PTHR43776:SF7">
    <property type="entry name" value="D,D-DIPEPTIDE TRANSPORT ATP-BINDING PROTEIN DDPF-RELATED"/>
    <property type="match status" value="1"/>
</dbReference>
<evidence type="ECO:0000259" key="12">
    <source>
        <dbReference type="PROSITE" id="PS50928"/>
    </source>
</evidence>
<dbReference type="Pfam" id="PF00005">
    <property type="entry name" value="ABC_tran"/>
    <property type="match status" value="2"/>
</dbReference>
<dbReference type="Pfam" id="PF00528">
    <property type="entry name" value="BPD_transp_1"/>
    <property type="match status" value="1"/>
</dbReference>
<comment type="similarity">
    <text evidence="2">Belongs to the ABC transporter superfamily.</text>
</comment>
<dbReference type="PROSITE" id="PS50928">
    <property type="entry name" value="ABC_TM1"/>
    <property type="match status" value="1"/>
</dbReference>